<dbReference type="SMART" id="SM00020">
    <property type="entry name" value="Tryp_SPc"/>
    <property type="match status" value="1"/>
</dbReference>
<proteinExistence type="predicted"/>
<feature type="domain" description="Peptidase S1" evidence="2">
    <location>
        <begin position="94"/>
        <end position="277"/>
    </location>
</feature>
<dbReference type="InterPro" id="IPR033116">
    <property type="entry name" value="TRYPSIN_SER"/>
</dbReference>
<dbReference type="InterPro" id="IPR043504">
    <property type="entry name" value="Peptidase_S1_PA_chymotrypsin"/>
</dbReference>
<dbReference type="AlphaFoldDB" id="A0AA38MAX0"/>
<dbReference type="GO" id="GO:0004252">
    <property type="term" value="F:serine-type endopeptidase activity"/>
    <property type="evidence" value="ECO:0007669"/>
    <property type="project" value="InterPro"/>
</dbReference>
<reference evidence="3" key="1">
    <citation type="journal article" date="2023" name="G3 (Bethesda)">
        <title>Whole genome assemblies of Zophobas morio and Tenebrio molitor.</title>
        <authorList>
            <person name="Kaur S."/>
            <person name="Stinson S.A."/>
            <person name="diCenzo G.C."/>
        </authorList>
    </citation>
    <scope>NUCLEOTIDE SEQUENCE</scope>
    <source>
        <strain evidence="3">QUZm001</strain>
    </source>
</reference>
<dbReference type="Pfam" id="PF00089">
    <property type="entry name" value="Trypsin"/>
    <property type="match status" value="1"/>
</dbReference>
<dbReference type="InterPro" id="IPR051333">
    <property type="entry name" value="CLIP_Serine_Protease"/>
</dbReference>
<protein>
    <recommendedName>
        <fullName evidence="2">Peptidase S1 domain-containing protein</fullName>
    </recommendedName>
</protein>
<evidence type="ECO:0000313" key="4">
    <source>
        <dbReference type="Proteomes" id="UP001168821"/>
    </source>
</evidence>
<dbReference type="CDD" id="cd00190">
    <property type="entry name" value="Tryp_SPc"/>
    <property type="match status" value="1"/>
</dbReference>
<dbReference type="PANTHER" id="PTHR24260">
    <property type="match status" value="1"/>
</dbReference>
<dbReference type="PROSITE" id="PS00135">
    <property type="entry name" value="TRYPSIN_SER"/>
    <property type="match status" value="1"/>
</dbReference>
<dbReference type="PANTHER" id="PTHR24260:SF136">
    <property type="entry name" value="GH08193P-RELATED"/>
    <property type="match status" value="1"/>
</dbReference>
<organism evidence="3 4">
    <name type="scientific">Zophobas morio</name>
    <dbReference type="NCBI Taxonomy" id="2755281"/>
    <lineage>
        <taxon>Eukaryota</taxon>
        <taxon>Metazoa</taxon>
        <taxon>Ecdysozoa</taxon>
        <taxon>Arthropoda</taxon>
        <taxon>Hexapoda</taxon>
        <taxon>Insecta</taxon>
        <taxon>Pterygota</taxon>
        <taxon>Neoptera</taxon>
        <taxon>Endopterygota</taxon>
        <taxon>Coleoptera</taxon>
        <taxon>Polyphaga</taxon>
        <taxon>Cucujiformia</taxon>
        <taxon>Tenebrionidae</taxon>
        <taxon>Zophobas</taxon>
    </lineage>
</organism>
<evidence type="ECO:0000256" key="1">
    <source>
        <dbReference type="ARBA" id="ARBA00023157"/>
    </source>
</evidence>
<keyword evidence="4" id="KW-1185">Reference proteome</keyword>
<dbReference type="InterPro" id="IPR001314">
    <property type="entry name" value="Peptidase_S1A"/>
</dbReference>
<dbReference type="InterPro" id="IPR001254">
    <property type="entry name" value="Trypsin_dom"/>
</dbReference>
<sequence>MYRTAVGLQCQGPRENSCLLSTNSLEHQMSKFWELEGMDNNVNFTTDDEACEISFVTTTKRDPDGRRSISLASWVVPKRFLVLRRYYNQRRIICWALHHRAESAEVVFGSTDIEAGESVTASQFILHEGYDEDIFANDIGLIKLETPLTLGENVGTVNLASEELDGDVNVTVSGWDGIFIRKYLNFVELVTITNEECGEIYGQDVIRPEMVCATSPVSQVKGTCNGDSGGPMVINADSDPVHVAVVSFMGDDVCETGTPSGFVRTAYYRDWIKTKTGV</sequence>
<dbReference type="PROSITE" id="PS50240">
    <property type="entry name" value="TRYPSIN_DOM"/>
    <property type="match status" value="1"/>
</dbReference>
<dbReference type="EMBL" id="JALNTZ010000006">
    <property type="protein sequence ID" value="KAJ3649446.1"/>
    <property type="molecule type" value="Genomic_DNA"/>
</dbReference>
<dbReference type="PRINTS" id="PR00722">
    <property type="entry name" value="CHYMOTRYPSIN"/>
</dbReference>
<name>A0AA38MAX0_9CUCU</name>
<keyword evidence="1" id="KW-1015">Disulfide bond</keyword>
<evidence type="ECO:0000259" key="2">
    <source>
        <dbReference type="PROSITE" id="PS50240"/>
    </source>
</evidence>
<dbReference type="SUPFAM" id="SSF50494">
    <property type="entry name" value="Trypsin-like serine proteases"/>
    <property type="match status" value="1"/>
</dbReference>
<gene>
    <name evidence="3" type="ORF">Zmor_021188</name>
</gene>
<dbReference type="GO" id="GO:0006508">
    <property type="term" value="P:proteolysis"/>
    <property type="evidence" value="ECO:0007669"/>
    <property type="project" value="InterPro"/>
</dbReference>
<evidence type="ECO:0000313" key="3">
    <source>
        <dbReference type="EMBL" id="KAJ3649446.1"/>
    </source>
</evidence>
<dbReference type="Proteomes" id="UP001168821">
    <property type="component" value="Unassembled WGS sequence"/>
</dbReference>
<comment type="caution">
    <text evidence="3">The sequence shown here is derived from an EMBL/GenBank/DDBJ whole genome shotgun (WGS) entry which is preliminary data.</text>
</comment>
<dbReference type="InterPro" id="IPR009003">
    <property type="entry name" value="Peptidase_S1_PA"/>
</dbReference>
<accession>A0AA38MAX0</accession>
<dbReference type="Gene3D" id="2.40.10.10">
    <property type="entry name" value="Trypsin-like serine proteases"/>
    <property type="match status" value="1"/>
</dbReference>